<keyword evidence="2" id="KW-1185">Reference proteome</keyword>
<keyword evidence="1" id="KW-0946">Virion</keyword>
<gene>
    <name evidence="1" type="primary">SRR7976299_14_2</name>
</gene>
<keyword evidence="1" id="KW-0167">Capsid protein</keyword>
<dbReference type="Proteomes" id="UP000676496">
    <property type="component" value="Segment"/>
</dbReference>
<accession>A0A8S5L0V2</accession>
<dbReference type="GO" id="GO:0019028">
    <property type="term" value="C:viral capsid"/>
    <property type="evidence" value="ECO:0007669"/>
    <property type="project" value="UniProtKB-KW"/>
</dbReference>
<dbReference type="EMBL" id="BK013709">
    <property type="protein sequence ID" value="DAD51068.1"/>
    <property type="molecule type" value="Genomic_RNA"/>
</dbReference>
<dbReference type="GeneID" id="80399247"/>
<dbReference type="KEGG" id="vg:80399247"/>
<reference evidence="1" key="1">
    <citation type="submission" date="2020-09" db="EMBL/GenBank/DDBJ databases">
        <title>Leviviricetes taxonomy.</title>
        <authorList>
            <person name="Stockdale S.R."/>
            <person name="Callanan J."/>
            <person name="Adriaenssens E.M."/>
            <person name="Kuhn J.H."/>
            <person name="Rumnieks J."/>
            <person name="Shkoporov A."/>
            <person name="Draper L.A."/>
            <person name="Ross P."/>
            <person name="Hill C."/>
        </authorList>
    </citation>
    <scope>NUCLEOTIDE SEQUENCE</scope>
</reference>
<name>A0A8S5L0V2_9VIRU</name>
<evidence type="ECO:0000313" key="1">
    <source>
        <dbReference type="EMBL" id="DAD51068.1"/>
    </source>
</evidence>
<sequence>MSITINAKSYTQWRSTPDENTLVGPANSTVTGVMDHAVFKRVLAGTASKGGFAPAARPEFKLRRTVTLADGTKQPATLSLPSSLPQGMASADILTMLTDMASACASQEVKDLYTNQDIYTA</sequence>
<protein>
    <submittedName>
        <fullName evidence="1">Coat protein</fullName>
    </submittedName>
</protein>
<proteinExistence type="predicted"/>
<evidence type="ECO:0000313" key="2">
    <source>
        <dbReference type="Proteomes" id="UP000676496"/>
    </source>
</evidence>
<organism evidence="1 2">
    <name type="scientific">ssRNA phage SRR7976299_14</name>
    <dbReference type="NCBI Taxonomy" id="2786636"/>
    <lineage>
        <taxon>Viruses</taxon>
        <taxon>Riboviria</taxon>
        <taxon>Orthornavirae</taxon>
        <taxon>Lenarviricota</taxon>
        <taxon>Leviviricetes</taxon>
        <taxon>Norzivirales</taxon>
        <taxon>Solspiviridae</taxon>
        <taxon>Dilzevirus</taxon>
        <taxon>Dilzevirus borborohabitans</taxon>
    </lineage>
</organism>
<dbReference type="RefSeq" id="YP_010770053.1">
    <property type="nucleotide sequence ID" value="NC_074148.1"/>
</dbReference>